<dbReference type="EMBL" id="MN082782">
    <property type="protein sequence ID" value="QGM49710.1"/>
    <property type="molecule type" value="Genomic_DNA"/>
</dbReference>
<dbReference type="AlphaFoldDB" id="A0A649Z3Q0"/>
<name>A0A649Z3Q0_PSEAI</name>
<organism evidence="1">
    <name type="scientific">Pseudomonas aeruginosa</name>
    <dbReference type="NCBI Taxonomy" id="287"/>
    <lineage>
        <taxon>Bacteria</taxon>
        <taxon>Pseudomonadati</taxon>
        <taxon>Pseudomonadota</taxon>
        <taxon>Gammaproteobacteria</taxon>
        <taxon>Pseudomonadales</taxon>
        <taxon>Pseudomonadaceae</taxon>
        <taxon>Pseudomonas</taxon>
    </lineage>
</organism>
<protein>
    <submittedName>
        <fullName evidence="1">Uncharacterized protein</fullName>
    </submittedName>
</protein>
<proteinExistence type="predicted"/>
<sequence>MKRKQMQLADSRLVLSSGAKLAHCHGQPVGRLILRPRCKLWITCAMLDALIERAYSVSDGAAAR</sequence>
<geneLocation type="plasmid" evidence="1">
    <name>pPA2047</name>
</geneLocation>
<keyword evidence="1" id="KW-0614">Plasmid</keyword>
<evidence type="ECO:0000313" key="1">
    <source>
        <dbReference type="EMBL" id="QGM49710.1"/>
    </source>
</evidence>
<reference evidence="1" key="1">
    <citation type="journal article" date="2022" name="J Glob Antimicrob Resist">
        <title>Characterisation of blaKPC-2-harbouring plasmids recovered from Pseudomonas aeruginosa ST654 and ST235 high-risk clones.</title>
        <authorList>
            <person name="Cejas D."/>
            <person name="Elena A."/>
            <person name="Gonzalez-Espinosa F.E."/>
            <person name="Pallecchi L."/>
            <person name="Vay C."/>
            <person name="Rossolini G.M."/>
            <person name="Gutkind G."/>
            <person name="Di Pilato V."/>
            <person name="Radice M."/>
        </authorList>
    </citation>
    <scope>NUCLEOTIDE SEQUENCE</scope>
    <source>
        <strain evidence="1">2047</strain>
    </source>
</reference>
<accession>A0A649Z3Q0</accession>